<dbReference type="GO" id="GO:0006974">
    <property type="term" value="P:DNA damage response"/>
    <property type="evidence" value="ECO:0007669"/>
    <property type="project" value="InterPro"/>
</dbReference>
<accession>A0A2P2KA62</accession>
<dbReference type="InterPro" id="IPR044952">
    <property type="entry name" value="SUV2"/>
</dbReference>
<name>A0A2P2KA62_RHIMU</name>
<dbReference type="EMBL" id="GGEC01022121">
    <property type="protein sequence ID" value="MBX02605.1"/>
    <property type="molecule type" value="Transcribed_RNA"/>
</dbReference>
<organism evidence="1">
    <name type="scientific">Rhizophora mucronata</name>
    <name type="common">Asiatic mangrove</name>
    <dbReference type="NCBI Taxonomy" id="61149"/>
    <lineage>
        <taxon>Eukaryota</taxon>
        <taxon>Viridiplantae</taxon>
        <taxon>Streptophyta</taxon>
        <taxon>Embryophyta</taxon>
        <taxon>Tracheophyta</taxon>
        <taxon>Spermatophyta</taxon>
        <taxon>Magnoliopsida</taxon>
        <taxon>eudicotyledons</taxon>
        <taxon>Gunneridae</taxon>
        <taxon>Pentapetalae</taxon>
        <taxon>rosids</taxon>
        <taxon>fabids</taxon>
        <taxon>Malpighiales</taxon>
        <taxon>Rhizophoraceae</taxon>
        <taxon>Rhizophora</taxon>
    </lineage>
</organism>
<evidence type="ECO:0000313" key="1">
    <source>
        <dbReference type="EMBL" id="MBX02605.1"/>
    </source>
</evidence>
<dbReference type="SUPFAM" id="SSF48371">
    <property type="entry name" value="ARM repeat"/>
    <property type="match status" value="1"/>
</dbReference>
<dbReference type="PANTHER" id="PTHR35761">
    <property type="entry name" value="ATR INTERACTING PROTEIN"/>
    <property type="match status" value="1"/>
</dbReference>
<reference evidence="1" key="1">
    <citation type="submission" date="2018-02" db="EMBL/GenBank/DDBJ databases">
        <title>Rhizophora mucronata_Transcriptome.</title>
        <authorList>
            <person name="Meera S.P."/>
            <person name="Sreeshan A."/>
            <person name="Augustine A."/>
        </authorList>
    </citation>
    <scope>NUCLEOTIDE SEQUENCE</scope>
    <source>
        <tissue evidence="1">Leaf</tissue>
    </source>
</reference>
<dbReference type="AlphaFoldDB" id="A0A2P2KA62"/>
<dbReference type="InterPro" id="IPR016024">
    <property type="entry name" value="ARM-type_fold"/>
</dbReference>
<dbReference type="PANTHER" id="PTHR35761:SF1">
    <property type="entry name" value="PROTEIN SENSITIVE TO UV 2"/>
    <property type="match status" value="1"/>
</dbReference>
<sequence length="510" mass="56277">MPSLYKTIGVQVGKADDSTEIDDGLSSGFGLSEKLLGVWGHTSDQKLGRNLISKLFMFCPADFHVLFGCMNMSMSSKIPMGSVACDNSSHISLQCHMSSLHSFEGAKIFDLYSVLTKIGNGLLPLEALVGPLVDLCNLENVPVVRCSIHILHVSLKHLFSLRRKLELRDNARVEGLLFGKSTNAGGMSNVSKEDAWGCLENMSLDPQHLFKEEFMSADFAMSLSCMDWVYVFQSMHQIAVKNTEEYLRLEAISVMNVVLMRSNAFTEREKFGGAVVFEGIAQLLKKDASSHVQKKTLQMLYLLLNCPKLLGIFCSGCKVGEGDDAVNDERNSSSFKEFSFILDGLANCLSCCGNSFQDIEIRKKAVNFLAFLASSGKSGFEILVGHNLTGAPNFIVLMLHVLVSEIDAEVSVPVEPAEKVKARTLLIREALILLNRLVSNPGYSSTLLCILTAARDIASLTIDIASRLSQNDYRPGQLDSMTRKIRETEIPDLARVFKKRVWSYLGDKIS</sequence>
<proteinExistence type="predicted"/>
<protein>
    <submittedName>
        <fullName evidence="1">Uncharacterized protein LOC8278527</fullName>
    </submittedName>
</protein>